<evidence type="ECO:0000313" key="2">
    <source>
        <dbReference type="EMBL" id="MCR0980517.1"/>
    </source>
</evidence>
<accession>A0ABT1WXF6</accession>
<feature type="region of interest" description="Disordered" evidence="1">
    <location>
        <begin position="1"/>
        <end position="28"/>
    </location>
</feature>
<organism evidence="2 3">
    <name type="scientific">Roseomonas populi</name>
    <dbReference type="NCBI Taxonomy" id="3121582"/>
    <lineage>
        <taxon>Bacteria</taxon>
        <taxon>Pseudomonadati</taxon>
        <taxon>Pseudomonadota</taxon>
        <taxon>Alphaproteobacteria</taxon>
        <taxon>Acetobacterales</taxon>
        <taxon>Roseomonadaceae</taxon>
        <taxon>Roseomonas</taxon>
    </lineage>
</organism>
<keyword evidence="3" id="KW-1185">Reference proteome</keyword>
<proteinExistence type="predicted"/>
<protein>
    <recommendedName>
        <fullName evidence="4">MarR family transcriptional regulator</fullName>
    </recommendedName>
</protein>
<dbReference type="RefSeq" id="WP_257714203.1">
    <property type="nucleotide sequence ID" value="NZ_JANJOU010000001.1"/>
</dbReference>
<name>A0ABT1WXF6_9PROT</name>
<gene>
    <name evidence="2" type="ORF">NRP21_00455</name>
</gene>
<dbReference type="EMBL" id="JANJOU010000001">
    <property type="protein sequence ID" value="MCR0980517.1"/>
    <property type="molecule type" value="Genomic_DNA"/>
</dbReference>
<reference evidence="2 3" key="1">
    <citation type="submission" date="2022-06" db="EMBL/GenBank/DDBJ databases">
        <title>Roseomonas CN29.</title>
        <authorList>
            <person name="Cheng Y."/>
            <person name="He X."/>
        </authorList>
    </citation>
    <scope>NUCLEOTIDE SEQUENCE [LARGE SCALE GENOMIC DNA]</scope>
    <source>
        <strain evidence="2 3">CN29</strain>
    </source>
</reference>
<evidence type="ECO:0000256" key="1">
    <source>
        <dbReference type="SAM" id="MobiDB-lite"/>
    </source>
</evidence>
<evidence type="ECO:0000313" key="3">
    <source>
        <dbReference type="Proteomes" id="UP001524642"/>
    </source>
</evidence>
<comment type="caution">
    <text evidence="2">The sequence shown here is derived from an EMBL/GenBank/DDBJ whole genome shotgun (WGS) entry which is preliminary data.</text>
</comment>
<evidence type="ECO:0008006" key="4">
    <source>
        <dbReference type="Google" id="ProtNLM"/>
    </source>
</evidence>
<dbReference type="Proteomes" id="UP001524642">
    <property type="component" value="Unassembled WGS sequence"/>
</dbReference>
<sequence>MRKDIDEGHAAPTRRNTGRRRKAMTPAGRAALRLLIQLVAARRTEG</sequence>